<dbReference type="Gene3D" id="3.40.50.720">
    <property type="entry name" value="NAD(P)-binding Rossmann-like Domain"/>
    <property type="match status" value="1"/>
</dbReference>
<dbReference type="KEGG" id="ttp:E6P07_08265"/>
<name>A0A6I6EFF3_THETI</name>
<dbReference type="GO" id="GO:0008168">
    <property type="term" value="F:methyltransferase activity"/>
    <property type="evidence" value="ECO:0007669"/>
    <property type="project" value="UniProtKB-KW"/>
</dbReference>
<protein>
    <submittedName>
        <fullName evidence="2">Methyltransferase domain-containing protein</fullName>
    </submittedName>
</protein>
<reference evidence="2 3" key="1">
    <citation type="submission" date="2019-12" db="EMBL/GenBank/DDBJ databases">
        <title>The complete genome of the thermophilic, anoxygenic phototrophic gammaproteobacterium Thermochromatium tepidum.</title>
        <authorList>
            <person name="Sattley W.M."/>
            <person name="Swingley W.D."/>
            <person name="Burchell B.M."/>
            <person name="Gurbani S.A."/>
            <person name="Kujawa C.M."/>
            <person name="Nuccio D.A."/>
            <person name="Schladweiler J."/>
            <person name="Shaffer K.N."/>
            <person name="Stokes L.M."/>
            <person name="Touchman J.W."/>
            <person name="Blankenship R.E."/>
            <person name="Madigan M.T."/>
        </authorList>
    </citation>
    <scope>NUCLEOTIDE SEQUENCE [LARGE SCALE GENOMIC DNA]</scope>
    <source>
        <strain evidence="2 3">ATCC 43061</strain>
    </source>
</reference>
<evidence type="ECO:0000313" key="2">
    <source>
        <dbReference type="EMBL" id="QGU33996.1"/>
    </source>
</evidence>
<gene>
    <name evidence="2" type="ORF">E6P07_08265</name>
</gene>
<keyword evidence="2" id="KW-0808">Transferase</keyword>
<sequence length="410" mass="45673">MSAPTSVSFFRLYPCPVCGVSAALTFFDGGQAPLAALGWPRSTEEAQAMARYPLDFVQCTACGHVWNRSFRYEAVPYREHSNRMFNSGSLWRGHLAELAETTLAMLPQCPCVVEIGCGCGHFLQAPALRRIGRYFGFDPNGQAQAQTCFQFEARLFTPHEDLPRLAPDLIVMRHVLEHFTEPAAFVLQLAWAASRCAKPVRLLVEVPCIDRVFSTGRLADFFYEHPQQFGTESLRTLLERAGHIERLWHAYDGEVALGVVRLGLPAAWQERADAAARFAQASRQAKETIGAQLAQLATSGQRVVIWGGTGKAAAFMHYYGVDGERFPCVVDSDSEKVGTYVPGTGQLIRSRDELKANPPDVVIITTQWRAADIVMEMRREGIAAKQILLEHQGRLIDFWHDPHPYALPPM</sequence>
<dbReference type="SUPFAM" id="SSF53335">
    <property type="entry name" value="S-adenosyl-L-methionine-dependent methyltransferases"/>
    <property type="match status" value="1"/>
</dbReference>
<dbReference type="Gene3D" id="3.40.50.150">
    <property type="entry name" value="Vaccinia Virus protein VP39"/>
    <property type="match status" value="1"/>
</dbReference>
<dbReference type="GO" id="GO:0032259">
    <property type="term" value="P:methylation"/>
    <property type="evidence" value="ECO:0007669"/>
    <property type="project" value="UniProtKB-KW"/>
</dbReference>
<dbReference type="Pfam" id="PF13489">
    <property type="entry name" value="Methyltransf_23"/>
    <property type="match status" value="1"/>
</dbReference>
<keyword evidence="2" id="KW-0489">Methyltransferase</keyword>
<dbReference type="EMBL" id="CP039268">
    <property type="protein sequence ID" value="QGU33996.1"/>
    <property type="molecule type" value="Genomic_DNA"/>
</dbReference>
<evidence type="ECO:0000313" key="3">
    <source>
        <dbReference type="Proteomes" id="UP000426424"/>
    </source>
</evidence>
<feature type="domain" description="C-methyltransferase" evidence="1">
    <location>
        <begin position="273"/>
        <end position="380"/>
    </location>
</feature>
<dbReference type="OrthoDB" id="9815644at2"/>
<dbReference type="InterPro" id="IPR029063">
    <property type="entry name" value="SAM-dependent_MTases_sf"/>
</dbReference>
<dbReference type="Proteomes" id="UP000426424">
    <property type="component" value="Chromosome"/>
</dbReference>
<dbReference type="CDD" id="cd02440">
    <property type="entry name" value="AdoMet_MTases"/>
    <property type="match status" value="1"/>
</dbReference>
<keyword evidence="3" id="KW-1185">Reference proteome</keyword>
<evidence type="ECO:0000259" key="1">
    <source>
        <dbReference type="Pfam" id="PF08484"/>
    </source>
</evidence>
<dbReference type="InterPro" id="IPR038576">
    <property type="entry name" value="Methyltransf_Zn-bd_dom_put_sf"/>
</dbReference>
<dbReference type="AlphaFoldDB" id="A0A6I6EFF3"/>
<dbReference type="Gene3D" id="6.20.50.110">
    <property type="entry name" value="Methyltransferase, zinc-binding domain"/>
    <property type="match status" value="1"/>
</dbReference>
<proteinExistence type="predicted"/>
<organism evidence="2 3">
    <name type="scientific">Thermochromatium tepidum ATCC 43061</name>
    <dbReference type="NCBI Taxonomy" id="316276"/>
    <lineage>
        <taxon>Bacteria</taxon>
        <taxon>Pseudomonadati</taxon>
        <taxon>Pseudomonadota</taxon>
        <taxon>Gammaproteobacteria</taxon>
        <taxon>Chromatiales</taxon>
        <taxon>Chromatiaceae</taxon>
        <taxon>Thermochromatium</taxon>
    </lineage>
</organism>
<dbReference type="InterPro" id="IPR013691">
    <property type="entry name" value="MeTrfase_14"/>
</dbReference>
<accession>A0A6I6EFF3</accession>
<dbReference type="Pfam" id="PF08484">
    <property type="entry name" value="Methyltransf_14"/>
    <property type="match status" value="1"/>
</dbReference>